<dbReference type="CDD" id="cd04301">
    <property type="entry name" value="NAT_SF"/>
    <property type="match status" value="1"/>
</dbReference>
<keyword evidence="5" id="KW-1185">Reference proteome</keyword>
<dbReference type="Pfam" id="PF13673">
    <property type="entry name" value="Acetyltransf_10"/>
    <property type="match status" value="1"/>
</dbReference>
<organism evidence="4 5">
    <name type="scientific">Metabacillus lacus</name>
    <dbReference type="NCBI Taxonomy" id="1983721"/>
    <lineage>
        <taxon>Bacteria</taxon>
        <taxon>Bacillati</taxon>
        <taxon>Bacillota</taxon>
        <taxon>Bacilli</taxon>
        <taxon>Bacillales</taxon>
        <taxon>Bacillaceae</taxon>
        <taxon>Metabacillus</taxon>
    </lineage>
</organism>
<dbReference type="EMBL" id="WKKI01000030">
    <property type="protein sequence ID" value="MRX73257.1"/>
    <property type="molecule type" value="Genomic_DNA"/>
</dbReference>
<dbReference type="SUPFAM" id="SSF55729">
    <property type="entry name" value="Acyl-CoA N-acyltransferases (Nat)"/>
    <property type="match status" value="1"/>
</dbReference>
<dbReference type="GO" id="GO:0016747">
    <property type="term" value="F:acyltransferase activity, transferring groups other than amino-acyl groups"/>
    <property type="evidence" value="ECO:0007669"/>
    <property type="project" value="InterPro"/>
</dbReference>
<dbReference type="InterPro" id="IPR016181">
    <property type="entry name" value="Acyl_CoA_acyltransferase"/>
</dbReference>
<comment type="caution">
    <text evidence="4">The sequence shown here is derived from an EMBL/GenBank/DDBJ whole genome shotgun (WGS) entry which is preliminary data.</text>
</comment>
<dbReference type="PANTHER" id="PTHR43877">
    <property type="entry name" value="AMINOALKYLPHOSPHONATE N-ACETYLTRANSFERASE-RELATED-RELATED"/>
    <property type="match status" value="1"/>
</dbReference>
<gene>
    <name evidence="4" type="ORF">GJU40_14005</name>
</gene>
<dbReference type="RefSeq" id="WP_154308723.1">
    <property type="nucleotide sequence ID" value="NZ_WKKI01000030.1"/>
</dbReference>
<dbReference type="InterPro" id="IPR000182">
    <property type="entry name" value="GNAT_dom"/>
</dbReference>
<dbReference type="PROSITE" id="PS51186">
    <property type="entry name" value="GNAT"/>
    <property type="match status" value="1"/>
</dbReference>
<dbReference type="Gene3D" id="3.40.630.30">
    <property type="match status" value="1"/>
</dbReference>
<feature type="domain" description="N-acetyltransferase" evidence="3">
    <location>
        <begin position="1"/>
        <end position="141"/>
    </location>
</feature>
<keyword evidence="1 4" id="KW-0808">Transferase</keyword>
<keyword evidence="2" id="KW-0012">Acyltransferase</keyword>
<accession>A0A7X2J188</accession>
<dbReference type="OrthoDB" id="9796171at2"/>
<dbReference type="InterPro" id="IPR050832">
    <property type="entry name" value="Bact_Acetyltransf"/>
</dbReference>
<protein>
    <submittedName>
        <fullName evidence="4">GNAT family N-acetyltransferase</fullName>
    </submittedName>
</protein>
<evidence type="ECO:0000313" key="4">
    <source>
        <dbReference type="EMBL" id="MRX73257.1"/>
    </source>
</evidence>
<sequence length="141" mass="15793">MKAKIVGTKEELQDAFSVRFKVFVDEQKVPEEEEIDQFEDEAVHVVLYDGTVPAGAGRFRFVDGYAKVERICIMAQYRGKGAGKTIMDRIESAALEKGPQTFKLNAQTHAVPFYEKLGYSVVSEEFLDAGIPHVTMTKKSI</sequence>
<dbReference type="AlphaFoldDB" id="A0A7X2J188"/>
<evidence type="ECO:0000256" key="1">
    <source>
        <dbReference type="ARBA" id="ARBA00022679"/>
    </source>
</evidence>
<evidence type="ECO:0000259" key="3">
    <source>
        <dbReference type="PROSITE" id="PS51186"/>
    </source>
</evidence>
<dbReference type="Proteomes" id="UP000448867">
    <property type="component" value="Unassembled WGS sequence"/>
</dbReference>
<reference evidence="4 5" key="1">
    <citation type="submission" date="2019-11" db="EMBL/GenBank/DDBJ databases">
        <title>Bacillus lacus genome.</title>
        <authorList>
            <person name="Allen C.J."/>
            <person name="Newman J.D."/>
        </authorList>
    </citation>
    <scope>NUCLEOTIDE SEQUENCE [LARGE SCALE GENOMIC DNA]</scope>
    <source>
        <strain evidence="4 5">KCTC 33946</strain>
    </source>
</reference>
<evidence type="ECO:0000313" key="5">
    <source>
        <dbReference type="Proteomes" id="UP000448867"/>
    </source>
</evidence>
<proteinExistence type="predicted"/>
<name>A0A7X2J188_9BACI</name>
<evidence type="ECO:0000256" key="2">
    <source>
        <dbReference type="ARBA" id="ARBA00023315"/>
    </source>
</evidence>
<dbReference type="PANTHER" id="PTHR43877:SF2">
    <property type="entry name" value="AMINOALKYLPHOSPHONATE N-ACETYLTRANSFERASE-RELATED"/>
    <property type="match status" value="1"/>
</dbReference>